<organism evidence="3 4">
    <name type="scientific">Diatrype stigma</name>
    <dbReference type="NCBI Taxonomy" id="117547"/>
    <lineage>
        <taxon>Eukaryota</taxon>
        <taxon>Fungi</taxon>
        <taxon>Dikarya</taxon>
        <taxon>Ascomycota</taxon>
        <taxon>Pezizomycotina</taxon>
        <taxon>Sordariomycetes</taxon>
        <taxon>Xylariomycetidae</taxon>
        <taxon>Xylariales</taxon>
        <taxon>Diatrypaceae</taxon>
        <taxon>Diatrype</taxon>
    </lineage>
</organism>
<comment type="caution">
    <text evidence="3">The sequence shown here is derived from an EMBL/GenBank/DDBJ whole genome shotgun (WGS) entry which is preliminary data.</text>
</comment>
<feature type="domain" description="FAR1" evidence="2">
    <location>
        <begin position="155"/>
        <end position="219"/>
    </location>
</feature>
<feature type="compositionally biased region" description="Basic residues" evidence="1">
    <location>
        <begin position="80"/>
        <end position="93"/>
    </location>
</feature>
<evidence type="ECO:0000259" key="2">
    <source>
        <dbReference type="Pfam" id="PF03101"/>
    </source>
</evidence>
<dbReference type="Pfam" id="PF03101">
    <property type="entry name" value="FAR1"/>
    <property type="match status" value="1"/>
</dbReference>
<keyword evidence="4" id="KW-1185">Reference proteome</keyword>
<dbReference type="AlphaFoldDB" id="A0AAN9UY86"/>
<evidence type="ECO:0000313" key="4">
    <source>
        <dbReference type="Proteomes" id="UP001320420"/>
    </source>
</evidence>
<name>A0AAN9UY86_9PEZI</name>
<evidence type="ECO:0000313" key="3">
    <source>
        <dbReference type="EMBL" id="KAK7754465.1"/>
    </source>
</evidence>
<feature type="compositionally biased region" description="Low complexity" evidence="1">
    <location>
        <begin position="39"/>
        <end position="50"/>
    </location>
</feature>
<dbReference type="EMBL" id="JAKJXP020000020">
    <property type="protein sequence ID" value="KAK7754465.1"/>
    <property type="molecule type" value="Genomic_DNA"/>
</dbReference>
<gene>
    <name evidence="3" type="ORF">SLS62_003485</name>
</gene>
<feature type="region of interest" description="Disordered" evidence="1">
    <location>
        <begin position="1"/>
        <end position="114"/>
    </location>
</feature>
<feature type="compositionally biased region" description="Polar residues" evidence="1">
    <location>
        <begin position="1"/>
        <end position="21"/>
    </location>
</feature>
<reference evidence="3 4" key="1">
    <citation type="submission" date="2024-02" db="EMBL/GenBank/DDBJ databases">
        <title>De novo assembly and annotation of 12 fungi associated with fruit tree decline syndrome in Ontario, Canada.</title>
        <authorList>
            <person name="Sulman M."/>
            <person name="Ellouze W."/>
            <person name="Ilyukhin E."/>
        </authorList>
    </citation>
    <scope>NUCLEOTIDE SEQUENCE [LARGE SCALE GENOMIC DNA]</scope>
    <source>
        <strain evidence="3 4">M11/M66-122</strain>
    </source>
</reference>
<protein>
    <recommendedName>
        <fullName evidence="2">FAR1 domain-containing protein</fullName>
    </recommendedName>
</protein>
<feature type="compositionally biased region" description="Low complexity" evidence="1">
    <location>
        <begin position="62"/>
        <end position="74"/>
    </location>
</feature>
<dbReference type="InterPro" id="IPR004330">
    <property type="entry name" value="FAR1_DNA_bnd_dom"/>
</dbReference>
<proteinExistence type="predicted"/>
<dbReference type="Proteomes" id="UP001320420">
    <property type="component" value="Unassembled WGS sequence"/>
</dbReference>
<accession>A0AAN9UY86</accession>
<evidence type="ECO:0000256" key="1">
    <source>
        <dbReference type="SAM" id="MobiDB-lite"/>
    </source>
</evidence>
<sequence>MGEPSQSLLQPDHQQIATPTHTSHHHQPLGSSDPDHDNGNGNIGNDSSNSLLRTPEQAQMQTPGTAPGTAAATGTGSGKPRGRPKGSKTRPRPRSPSPGTLARNPPPPPAPLYRGPYATIDDAIFALQLHCFTSGYGVSQMRGVREKLSNGKYDPEGPVIRKDFACDRGGREFQSKGTGQRKRESAKTGCGWRVAVRRLKREGDLWFMEVLQARHNHDATPQHRMDAIPSYRRWQRENNRGIRTAVNRLARAAQMPARTVAAYLRGEHADPELDRVDRQILRALSMGDQEDLPDPADQSATVFGIVARRPCIILRDGGNAGKEEQQQQQQLQMQQQQQHMQMQMQMQMHQGRQILPLPPAPTTAAAAADET</sequence>